<dbReference type="CDD" id="cd00077">
    <property type="entry name" value="HDc"/>
    <property type="match status" value="1"/>
</dbReference>
<dbReference type="Gene3D" id="3.40.190.10">
    <property type="entry name" value="Periplasmic binding protein-like II"/>
    <property type="match status" value="4"/>
</dbReference>
<dbReference type="Gene3D" id="1.10.3210.10">
    <property type="entry name" value="Hypothetical protein af1432"/>
    <property type="match status" value="1"/>
</dbReference>
<organism evidence="4 5">
    <name type="scientific">Butyrivibrio fibrisolvens</name>
    <dbReference type="NCBI Taxonomy" id="831"/>
    <lineage>
        <taxon>Bacteria</taxon>
        <taxon>Bacillati</taxon>
        <taxon>Bacillota</taxon>
        <taxon>Clostridia</taxon>
        <taxon>Lachnospirales</taxon>
        <taxon>Lachnospiraceae</taxon>
        <taxon>Butyrivibrio</taxon>
    </lineage>
</organism>
<dbReference type="AlphaFoldDB" id="A0A1H9PP35"/>
<feature type="domain" description="HD" evidence="2">
    <location>
        <begin position="563"/>
        <end position="685"/>
    </location>
</feature>
<feature type="transmembrane region" description="Helical" evidence="1">
    <location>
        <begin position="507"/>
        <end position="527"/>
    </location>
</feature>
<gene>
    <name evidence="4" type="ORF">SAMN04487884_106101</name>
</gene>
<feature type="domain" description="HD-GYP" evidence="3">
    <location>
        <begin position="541"/>
        <end position="736"/>
    </location>
</feature>
<evidence type="ECO:0000313" key="5">
    <source>
        <dbReference type="Proteomes" id="UP000182584"/>
    </source>
</evidence>
<evidence type="ECO:0000313" key="4">
    <source>
        <dbReference type="EMBL" id="SER49964.1"/>
    </source>
</evidence>
<dbReference type="EMBL" id="FOGJ01000006">
    <property type="protein sequence ID" value="SER49964.1"/>
    <property type="molecule type" value="Genomic_DNA"/>
</dbReference>
<dbReference type="SUPFAM" id="SSF109604">
    <property type="entry name" value="HD-domain/PDEase-like"/>
    <property type="match status" value="1"/>
</dbReference>
<dbReference type="InterPro" id="IPR006674">
    <property type="entry name" value="HD_domain"/>
</dbReference>
<name>A0A1H9PP35_BUTFI</name>
<accession>A0A1H9PP35</accession>
<dbReference type="InterPro" id="IPR001638">
    <property type="entry name" value="Solute-binding_3/MltF_N"/>
</dbReference>
<proteinExistence type="predicted"/>
<sequence length="742" mass="84130">MSWDHKRILLGILIICSISLGLGTNNRVYANDKPVRVGYYENEIFQEGAKEGSVKSGYAYEYYRKLSEYTGWEYEYVYGTYADLYNMLIDGDIDLLAGLAMTDDRKDIIGYPDAPMGSGLYNLIKHDTDNSITSDPVSFEGRRIGVLDSVLVYALRDYLKEQNVSADIVLYDDYVSLFEDFDNDELEIIAVEGNGAYSRENSVVLCTFGSSDFYLCVNIQRQDLLLELNSAQTMLANEEPNYITNLRNRYYSGSISSLAFSDSEKEWLIDNDTLDVGYLEDLLPYCDTDEDGNVTGLVKDMIPQILSDLNITGVTVNYHGFRSYYDMIQAMDKQVIDLAFPVEGSLFYSEENGIYQSSTVLSTVNELVYSGAYDEDLDKVIAVNKNCGLQYYYIMAVLPDAELRYYDSVYECLDAVVNGEADGTVLNGLRAYDILKNSKYHDLSAIKLGQRDEICFGIEIGNKGLLKLINRGLSVIDEDYVLNMASRYTDKLYSYTVKDFLKDNSEIGVTVLIVAFLVILFILVLGYQQKIEEEKKQRASIQKIFDQMIMAFAQMIDKKDEYTSGHSFRVADYSRKLASKIGYSKALCQKVYNVALLHDIGKIAVPSRILHKPNPLDDKEYSIVKEHASLGKEILQEIDAIPEISLGAGYHHEKYDGTGYPEGLKGEEIPKIAQIISVADAFDAMYSTRPYRKRMKLEDCLEEIRKGEGTQFNPDIAEAFIELVHEGMLDVDEESYEDVLWW</sequence>
<protein>
    <submittedName>
        <fullName evidence="4">HDIG domain-containing protein</fullName>
    </submittedName>
</protein>
<dbReference type="SMART" id="SM00471">
    <property type="entry name" value="HDc"/>
    <property type="match status" value="1"/>
</dbReference>
<evidence type="ECO:0000259" key="3">
    <source>
        <dbReference type="PROSITE" id="PS51832"/>
    </source>
</evidence>
<dbReference type="Proteomes" id="UP000182584">
    <property type="component" value="Unassembled WGS sequence"/>
</dbReference>
<dbReference type="InterPro" id="IPR006675">
    <property type="entry name" value="HDIG_dom"/>
</dbReference>
<dbReference type="NCBIfam" id="TIGR00277">
    <property type="entry name" value="HDIG"/>
    <property type="match status" value="1"/>
</dbReference>
<dbReference type="InterPro" id="IPR037522">
    <property type="entry name" value="HD_GYP_dom"/>
</dbReference>
<reference evidence="4 5" key="1">
    <citation type="submission" date="2016-10" db="EMBL/GenBank/DDBJ databases">
        <authorList>
            <person name="de Groot N.N."/>
        </authorList>
    </citation>
    <scope>NUCLEOTIDE SEQUENCE [LARGE SCALE GENOMIC DNA]</scope>
    <source>
        <strain evidence="4 5">AR40</strain>
    </source>
</reference>
<keyword evidence="1" id="KW-1133">Transmembrane helix</keyword>
<evidence type="ECO:0000256" key="1">
    <source>
        <dbReference type="SAM" id="Phobius"/>
    </source>
</evidence>
<dbReference type="SMART" id="SM00062">
    <property type="entry name" value="PBPb"/>
    <property type="match status" value="1"/>
</dbReference>
<dbReference type="PANTHER" id="PTHR43155:SF2">
    <property type="entry name" value="CYCLIC DI-GMP PHOSPHODIESTERASE PA4108"/>
    <property type="match status" value="1"/>
</dbReference>
<keyword evidence="1" id="KW-0472">Membrane</keyword>
<evidence type="ECO:0000259" key="2">
    <source>
        <dbReference type="PROSITE" id="PS51831"/>
    </source>
</evidence>
<dbReference type="SUPFAM" id="SSF53850">
    <property type="entry name" value="Periplasmic binding protein-like II"/>
    <property type="match status" value="2"/>
</dbReference>
<dbReference type="PROSITE" id="PS51832">
    <property type="entry name" value="HD_GYP"/>
    <property type="match status" value="1"/>
</dbReference>
<dbReference type="InterPro" id="IPR003607">
    <property type="entry name" value="HD/PDEase_dom"/>
</dbReference>
<dbReference type="Pfam" id="PF13487">
    <property type="entry name" value="HD_5"/>
    <property type="match status" value="1"/>
</dbReference>
<dbReference type="eggNOG" id="COG0834">
    <property type="taxonomic scope" value="Bacteria"/>
</dbReference>
<dbReference type="eggNOG" id="COG2206">
    <property type="taxonomic scope" value="Bacteria"/>
</dbReference>
<dbReference type="PANTHER" id="PTHR43155">
    <property type="entry name" value="CYCLIC DI-GMP PHOSPHODIESTERASE PA4108-RELATED"/>
    <property type="match status" value="1"/>
</dbReference>
<dbReference type="PROSITE" id="PS51831">
    <property type="entry name" value="HD"/>
    <property type="match status" value="1"/>
</dbReference>
<keyword evidence="1" id="KW-0812">Transmembrane</keyword>